<evidence type="ECO:0000313" key="7">
    <source>
        <dbReference type="EMBL" id="MFC3126039.1"/>
    </source>
</evidence>
<dbReference type="RefSeq" id="WP_379597126.1">
    <property type="nucleotide sequence ID" value="NZ_JBHRTN010000012.1"/>
</dbReference>
<accession>A0ABV7G3B9</accession>
<dbReference type="EMBL" id="JBHRTN010000012">
    <property type="protein sequence ID" value="MFC3126039.1"/>
    <property type="molecule type" value="Genomic_DNA"/>
</dbReference>
<evidence type="ECO:0000256" key="4">
    <source>
        <dbReference type="ARBA" id="ARBA00022729"/>
    </source>
</evidence>
<dbReference type="CDD" id="cd08498">
    <property type="entry name" value="PBP2_NikA_DppA_OppA_like_2"/>
    <property type="match status" value="1"/>
</dbReference>
<keyword evidence="8" id="KW-1185">Reference proteome</keyword>
<evidence type="ECO:0000256" key="5">
    <source>
        <dbReference type="SAM" id="SignalP"/>
    </source>
</evidence>
<evidence type="ECO:0000256" key="1">
    <source>
        <dbReference type="ARBA" id="ARBA00004418"/>
    </source>
</evidence>
<evidence type="ECO:0000313" key="8">
    <source>
        <dbReference type="Proteomes" id="UP001595593"/>
    </source>
</evidence>
<dbReference type="InterPro" id="IPR039424">
    <property type="entry name" value="SBP_5"/>
</dbReference>
<dbReference type="PIRSF" id="PIRSF002741">
    <property type="entry name" value="MppA"/>
    <property type="match status" value="1"/>
</dbReference>
<feature type="signal peptide" evidence="5">
    <location>
        <begin position="1"/>
        <end position="22"/>
    </location>
</feature>
<keyword evidence="3" id="KW-0813">Transport</keyword>
<dbReference type="SUPFAM" id="SSF53850">
    <property type="entry name" value="Periplasmic binding protein-like II"/>
    <property type="match status" value="1"/>
</dbReference>
<comment type="similarity">
    <text evidence="2">Belongs to the bacterial solute-binding protein 5 family.</text>
</comment>
<dbReference type="Gene3D" id="3.40.190.10">
    <property type="entry name" value="Periplasmic binding protein-like II"/>
    <property type="match status" value="1"/>
</dbReference>
<organism evidence="7 8">
    <name type="scientific">Teichococcus globiformis</name>
    <dbReference type="NCBI Taxonomy" id="2307229"/>
    <lineage>
        <taxon>Bacteria</taxon>
        <taxon>Pseudomonadati</taxon>
        <taxon>Pseudomonadota</taxon>
        <taxon>Alphaproteobacteria</taxon>
        <taxon>Acetobacterales</taxon>
        <taxon>Roseomonadaceae</taxon>
        <taxon>Roseomonas</taxon>
    </lineage>
</organism>
<dbReference type="PANTHER" id="PTHR30290">
    <property type="entry name" value="PERIPLASMIC BINDING COMPONENT OF ABC TRANSPORTER"/>
    <property type="match status" value="1"/>
</dbReference>
<evidence type="ECO:0000256" key="3">
    <source>
        <dbReference type="ARBA" id="ARBA00022448"/>
    </source>
</evidence>
<comment type="subcellular location">
    <subcellularLocation>
        <location evidence="1">Periplasm</location>
    </subcellularLocation>
</comment>
<sequence>MVRRLARLALAMAAFTTGGAAAQTLRIGLAAETTAMDPLSNEITSNYTPTRHIFDTLVHSDAQQRPGPGLALRWEARGEREWVFDLRPDVRFSDGSPFTGRDVLFTFCRILNNPTAAPGAFAEPIRNMEKVALDGDHRVIVTTRAPNPLLPVELANTAMLSARAVAGKPLHFAPAEGCGVAGSFPAINDFNSGRAAIGTGPFKLASYVPGQHILLERNEDHWGPKPHWARVELRPVTAAGPRVAGLLAGDFDLIENPAARDLERIRQDRRFTDVITPSTRIMFLQPDVGRAESPAVNNRGPNPLQDLRVRQAISAAIDRKALVERVMEGAATTAYQFLPDGMAGALNPAPEMAYDPARARRLLAEAGYPDGFTLTLHASNNRYVNDARMAQALAQYLNRIGIRTAVDTMPVSVFFTRRREGDFSLTLGGWGSSSGEAASFLRNWVATASREDGLGTRNYGGFSDPAFDAVLKKALGTMEDAPREELLRRAVTMATESLPEIPLYFESSTWAFRKDLNFSGRVDQMTLATEISPAR</sequence>
<evidence type="ECO:0000256" key="2">
    <source>
        <dbReference type="ARBA" id="ARBA00005695"/>
    </source>
</evidence>
<dbReference type="Proteomes" id="UP001595593">
    <property type="component" value="Unassembled WGS sequence"/>
</dbReference>
<dbReference type="Gene3D" id="3.10.105.10">
    <property type="entry name" value="Dipeptide-binding Protein, Domain 3"/>
    <property type="match status" value="1"/>
</dbReference>
<name>A0ABV7G3B9_9PROT</name>
<protein>
    <submittedName>
        <fullName evidence="7">ABC transporter substrate-binding protein</fullName>
    </submittedName>
</protein>
<dbReference type="Pfam" id="PF00496">
    <property type="entry name" value="SBP_bac_5"/>
    <property type="match status" value="1"/>
</dbReference>
<evidence type="ECO:0000259" key="6">
    <source>
        <dbReference type="Pfam" id="PF00496"/>
    </source>
</evidence>
<feature type="domain" description="Solute-binding protein family 5" evidence="6">
    <location>
        <begin position="66"/>
        <end position="448"/>
    </location>
</feature>
<feature type="chain" id="PRO_5045612718" evidence="5">
    <location>
        <begin position="23"/>
        <end position="535"/>
    </location>
</feature>
<reference evidence="8" key="1">
    <citation type="journal article" date="2019" name="Int. J. Syst. Evol. Microbiol.">
        <title>The Global Catalogue of Microorganisms (GCM) 10K type strain sequencing project: providing services to taxonomists for standard genome sequencing and annotation.</title>
        <authorList>
            <consortium name="The Broad Institute Genomics Platform"/>
            <consortium name="The Broad Institute Genome Sequencing Center for Infectious Disease"/>
            <person name="Wu L."/>
            <person name="Ma J."/>
        </authorList>
    </citation>
    <scope>NUCLEOTIDE SEQUENCE [LARGE SCALE GENOMIC DNA]</scope>
    <source>
        <strain evidence="8">KCTC 52094</strain>
    </source>
</reference>
<proteinExistence type="inferred from homology"/>
<dbReference type="PANTHER" id="PTHR30290:SF9">
    <property type="entry name" value="OLIGOPEPTIDE-BINDING PROTEIN APPA"/>
    <property type="match status" value="1"/>
</dbReference>
<comment type="caution">
    <text evidence="7">The sequence shown here is derived from an EMBL/GenBank/DDBJ whole genome shotgun (WGS) entry which is preliminary data.</text>
</comment>
<dbReference type="InterPro" id="IPR000914">
    <property type="entry name" value="SBP_5_dom"/>
</dbReference>
<gene>
    <name evidence="7" type="ORF">ACFOD4_13300</name>
</gene>
<keyword evidence="4 5" id="KW-0732">Signal</keyword>
<dbReference type="InterPro" id="IPR030678">
    <property type="entry name" value="Peptide/Ni-bd"/>
</dbReference>